<dbReference type="NCBIfam" id="TIGR01595">
    <property type="entry name" value="cas_CT1132"/>
    <property type="match status" value="1"/>
</dbReference>
<dbReference type="EMBL" id="CP061800">
    <property type="protein sequence ID" value="QTA93780.1"/>
    <property type="molecule type" value="Genomic_DNA"/>
</dbReference>
<dbReference type="InterPro" id="IPR006482">
    <property type="entry name" value="Cas7_Csh2/Csh2"/>
</dbReference>
<dbReference type="Proteomes" id="UP000663722">
    <property type="component" value="Chromosome"/>
</dbReference>
<organism evidence="1 2">
    <name type="scientific">Desulfonema magnum</name>
    <dbReference type="NCBI Taxonomy" id="45655"/>
    <lineage>
        <taxon>Bacteria</taxon>
        <taxon>Pseudomonadati</taxon>
        <taxon>Thermodesulfobacteriota</taxon>
        <taxon>Desulfobacteria</taxon>
        <taxon>Desulfobacterales</taxon>
        <taxon>Desulfococcaceae</taxon>
        <taxon>Desulfonema</taxon>
    </lineage>
</organism>
<accession>A0A975GU45</accession>
<evidence type="ECO:0000313" key="2">
    <source>
        <dbReference type="Proteomes" id="UP000663722"/>
    </source>
</evidence>
<evidence type="ECO:0000313" key="1">
    <source>
        <dbReference type="EMBL" id="QTA93780.1"/>
    </source>
</evidence>
<sequence length="354" mass="40649">MGKHTDPKKRHDFVFLFDVENGNPNGDPDAGNLPRIDPETMHGLVTDVAIKRKVRDYLQMTEDLPIFIQSETALNRLIDDAARDIGVEYPQTTLKEDELIEWFQENQAEGFELDGNILSYVGSPLTANGVKKLFQNVEDKNLNKKLQDVVKPLGKKKTLKEEDRRNTQKRLIEKYYDIRMFGAVLSTGINAGQVRGPVQFTFAKSVHPIHRLDISITRKAVTKEEDKKSKENTMARKPVVPYGLYRAHGFYNPYLADNADVSEKDLEFLWNALLNMFEFDRAAARGQMTTQGLYVFSHENKRGNYPAHKLFKLIKPKLRRELEEQSVPPRSIEDYEEIEVDQGSVPKGVFLECF</sequence>
<keyword evidence="2" id="KW-1185">Reference proteome</keyword>
<dbReference type="AlphaFoldDB" id="A0A975GU45"/>
<dbReference type="GO" id="GO:0043571">
    <property type="term" value="P:maintenance of CRISPR repeat elements"/>
    <property type="evidence" value="ECO:0007669"/>
    <property type="project" value="InterPro"/>
</dbReference>
<proteinExistence type="predicted"/>
<reference evidence="1" key="1">
    <citation type="journal article" date="2021" name="Microb. Physiol.">
        <title>Proteogenomic Insights into the Physiology of Marine, Sulfate-Reducing, Filamentous Desulfonema limicola and Desulfonema magnum.</title>
        <authorList>
            <person name="Schnaars V."/>
            <person name="Wohlbrand L."/>
            <person name="Scheve S."/>
            <person name="Hinrichs C."/>
            <person name="Reinhardt R."/>
            <person name="Rabus R."/>
        </authorList>
    </citation>
    <scope>NUCLEOTIDE SEQUENCE</scope>
    <source>
        <strain evidence="1">4be13</strain>
    </source>
</reference>
<protein>
    <submittedName>
        <fullName evidence="1">CRISPR-associated protein Cas7/Csd2, subtype I-C/DVULG</fullName>
    </submittedName>
</protein>
<dbReference type="NCBIfam" id="TIGR02589">
    <property type="entry name" value="cas_Csd2"/>
    <property type="match status" value="1"/>
</dbReference>
<gene>
    <name evidence="1" type="primary">cas7c-1</name>
    <name evidence="1" type="ORF">dnm_098880</name>
</gene>
<dbReference type="InterPro" id="IPR013418">
    <property type="entry name" value="CRISPR-assoc_prot_Cas7/Csd2"/>
</dbReference>
<dbReference type="KEGG" id="dmm:dnm_098880"/>
<dbReference type="RefSeq" id="WP_207680555.1">
    <property type="nucleotide sequence ID" value="NZ_CP061800.1"/>
</dbReference>
<name>A0A975GU45_9BACT</name>
<dbReference type="Pfam" id="PF05107">
    <property type="entry name" value="Cas_Cas7"/>
    <property type="match status" value="1"/>
</dbReference>